<dbReference type="PANTHER" id="PTHR42771">
    <property type="entry name" value="IRON(3+)-HYDROXAMATE IMPORT ATP-BINDING PROTEIN FHUC"/>
    <property type="match status" value="1"/>
</dbReference>
<dbReference type="Pfam" id="PF13476">
    <property type="entry name" value="AAA_23"/>
    <property type="match status" value="1"/>
</dbReference>
<gene>
    <name evidence="9" type="ORF">FAZ15_18375</name>
</gene>
<evidence type="ECO:0000256" key="6">
    <source>
        <dbReference type="ARBA" id="ARBA00023065"/>
    </source>
</evidence>
<evidence type="ECO:0000256" key="5">
    <source>
        <dbReference type="ARBA" id="ARBA00023004"/>
    </source>
</evidence>
<evidence type="ECO:0000256" key="3">
    <source>
        <dbReference type="ARBA" id="ARBA00022475"/>
    </source>
</evidence>
<keyword evidence="9" id="KW-0067">ATP-binding</keyword>
<dbReference type="InterPro" id="IPR003959">
    <property type="entry name" value="ATPase_AAA_core"/>
</dbReference>
<reference evidence="9 10" key="1">
    <citation type="submission" date="2019-04" db="EMBL/GenBank/DDBJ databases">
        <title>Sphingobacterium olei sp. nov., isolated from oil-contaminated soil.</title>
        <authorList>
            <person name="Liu B."/>
        </authorList>
    </citation>
    <scope>NUCLEOTIDE SEQUENCE [LARGE SCALE GENOMIC DNA]</scope>
    <source>
        <strain evidence="9 10">HAL-9</strain>
    </source>
</reference>
<organism evidence="9 10">
    <name type="scientific">Sphingobacterium olei</name>
    <dbReference type="NCBI Taxonomy" id="2571155"/>
    <lineage>
        <taxon>Bacteria</taxon>
        <taxon>Pseudomonadati</taxon>
        <taxon>Bacteroidota</taxon>
        <taxon>Sphingobacteriia</taxon>
        <taxon>Sphingobacteriales</taxon>
        <taxon>Sphingobacteriaceae</taxon>
        <taxon>Sphingobacterium</taxon>
    </lineage>
</organism>
<keyword evidence="4" id="KW-0410">Iron transport</keyword>
<dbReference type="Gene3D" id="3.40.50.300">
    <property type="entry name" value="P-loop containing nucleotide triphosphate hydrolases"/>
    <property type="match status" value="2"/>
</dbReference>
<dbReference type="GO" id="GO:0005524">
    <property type="term" value="F:ATP binding"/>
    <property type="evidence" value="ECO:0007669"/>
    <property type="project" value="UniProtKB-KW"/>
</dbReference>
<dbReference type="GO" id="GO:0016887">
    <property type="term" value="F:ATP hydrolysis activity"/>
    <property type="evidence" value="ECO:0007669"/>
    <property type="project" value="InterPro"/>
</dbReference>
<evidence type="ECO:0000256" key="7">
    <source>
        <dbReference type="ARBA" id="ARBA00023136"/>
    </source>
</evidence>
<keyword evidence="10" id="KW-1185">Reference proteome</keyword>
<dbReference type="EMBL" id="SUME01000008">
    <property type="protein sequence ID" value="TJZ53315.1"/>
    <property type="molecule type" value="Genomic_DNA"/>
</dbReference>
<dbReference type="Proteomes" id="UP000306808">
    <property type="component" value="Unassembled WGS sequence"/>
</dbReference>
<dbReference type="SUPFAM" id="SSF52540">
    <property type="entry name" value="P-loop containing nucleoside triphosphate hydrolases"/>
    <property type="match status" value="1"/>
</dbReference>
<dbReference type="GO" id="GO:0006302">
    <property type="term" value="P:double-strand break repair"/>
    <property type="evidence" value="ECO:0007669"/>
    <property type="project" value="InterPro"/>
</dbReference>
<keyword evidence="3" id="KW-1003">Cell membrane</keyword>
<dbReference type="InterPro" id="IPR038729">
    <property type="entry name" value="Rad50/SbcC_AAA"/>
</dbReference>
<dbReference type="InterPro" id="IPR051535">
    <property type="entry name" value="Siderophore_ABC-ATPase"/>
</dbReference>
<dbReference type="AlphaFoldDB" id="A0A4U0NGM0"/>
<dbReference type="InterPro" id="IPR003593">
    <property type="entry name" value="AAA+_ATPase"/>
</dbReference>
<dbReference type="Pfam" id="PF13304">
    <property type="entry name" value="AAA_21"/>
    <property type="match status" value="1"/>
</dbReference>
<evidence type="ECO:0000313" key="10">
    <source>
        <dbReference type="Proteomes" id="UP000306808"/>
    </source>
</evidence>
<dbReference type="GO" id="GO:0006826">
    <property type="term" value="P:iron ion transport"/>
    <property type="evidence" value="ECO:0007669"/>
    <property type="project" value="UniProtKB-KW"/>
</dbReference>
<evidence type="ECO:0000259" key="8">
    <source>
        <dbReference type="SMART" id="SM00382"/>
    </source>
</evidence>
<dbReference type="SMART" id="SM00382">
    <property type="entry name" value="AAA"/>
    <property type="match status" value="1"/>
</dbReference>
<feature type="domain" description="AAA+ ATPase" evidence="8">
    <location>
        <begin position="35"/>
        <end position="203"/>
    </location>
</feature>
<keyword evidence="2" id="KW-0813">Transport</keyword>
<accession>A0A4U0NGM0</accession>
<comment type="subcellular location">
    <subcellularLocation>
        <location evidence="1">Cell membrane</location>
        <topology evidence="1">Peripheral membrane protein</topology>
    </subcellularLocation>
</comment>
<evidence type="ECO:0000256" key="4">
    <source>
        <dbReference type="ARBA" id="ARBA00022496"/>
    </source>
</evidence>
<keyword evidence="6" id="KW-0406">Ion transport</keyword>
<evidence type="ECO:0000256" key="1">
    <source>
        <dbReference type="ARBA" id="ARBA00004202"/>
    </source>
</evidence>
<keyword evidence="7" id="KW-0472">Membrane</keyword>
<dbReference type="OrthoDB" id="9784297at2"/>
<keyword evidence="5" id="KW-0408">Iron</keyword>
<keyword evidence="9" id="KW-0547">Nucleotide-binding</keyword>
<dbReference type="GO" id="GO:0005886">
    <property type="term" value="C:plasma membrane"/>
    <property type="evidence" value="ECO:0007669"/>
    <property type="project" value="UniProtKB-SubCell"/>
</dbReference>
<proteinExistence type="predicted"/>
<evidence type="ECO:0000313" key="9">
    <source>
        <dbReference type="EMBL" id="TJZ53315.1"/>
    </source>
</evidence>
<comment type="caution">
    <text evidence="9">The sequence shown here is derived from an EMBL/GenBank/DDBJ whole genome shotgun (WGS) entry which is preliminary data.</text>
</comment>
<sequence>MIYISQIRNNRPTAERNSYPYNIPSIAKLDELSLRNPVTFIIGENGSGKSTLVESIAINAGFNAEGGSRNFNFSTQDSHSVLFEDIQLIRTGYRNKDGYFLRAESFYNVATAVDNYSAQDSYGGSLHERSHGESFLALLHNRLYGNGLYIFDEPESALSVVSQMNMLTRIRELVNARSQFIIATHSPILLAYPDADIYQVTEDGLQHVLYEDTEQYRLTK</sequence>
<protein>
    <submittedName>
        <fullName evidence="9">ATP-binding cassette domain-containing protein</fullName>
    </submittedName>
</protein>
<dbReference type="RefSeq" id="WP_136902770.1">
    <property type="nucleotide sequence ID" value="NZ_SUME01000008.1"/>
</dbReference>
<name>A0A4U0NGM0_9SPHI</name>
<evidence type="ECO:0000256" key="2">
    <source>
        <dbReference type="ARBA" id="ARBA00022448"/>
    </source>
</evidence>
<dbReference type="PANTHER" id="PTHR42771:SF2">
    <property type="entry name" value="IRON(3+)-HYDROXAMATE IMPORT ATP-BINDING PROTEIN FHUC"/>
    <property type="match status" value="1"/>
</dbReference>
<dbReference type="InterPro" id="IPR027417">
    <property type="entry name" value="P-loop_NTPase"/>
</dbReference>